<keyword evidence="3" id="KW-0732">Signal</keyword>
<organism evidence="4 5">
    <name type="scientific">Clarias magur</name>
    <name type="common">Asian catfish</name>
    <name type="synonym">Macropteronotus magur</name>
    <dbReference type="NCBI Taxonomy" id="1594786"/>
    <lineage>
        <taxon>Eukaryota</taxon>
        <taxon>Metazoa</taxon>
        <taxon>Chordata</taxon>
        <taxon>Craniata</taxon>
        <taxon>Vertebrata</taxon>
        <taxon>Euteleostomi</taxon>
        <taxon>Actinopterygii</taxon>
        <taxon>Neopterygii</taxon>
        <taxon>Teleostei</taxon>
        <taxon>Ostariophysi</taxon>
        <taxon>Siluriformes</taxon>
        <taxon>Clariidae</taxon>
        <taxon>Clarias</taxon>
    </lineage>
</organism>
<evidence type="ECO:0000256" key="2">
    <source>
        <dbReference type="SAM" id="Phobius"/>
    </source>
</evidence>
<evidence type="ECO:0000313" key="4">
    <source>
        <dbReference type="EMBL" id="KAF5889032.1"/>
    </source>
</evidence>
<feature type="chain" id="PRO_5035324974" evidence="3">
    <location>
        <begin position="20"/>
        <end position="470"/>
    </location>
</feature>
<dbReference type="OrthoDB" id="8836910at2759"/>
<feature type="transmembrane region" description="Helical" evidence="2">
    <location>
        <begin position="228"/>
        <end position="248"/>
    </location>
</feature>
<feature type="region of interest" description="Disordered" evidence="1">
    <location>
        <begin position="258"/>
        <end position="289"/>
    </location>
</feature>
<reference evidence="4" key="1">
    <citation type="submission" date="2020-07" db="EMBL/GenBank/DDBJ databases">
        <title>Clarias magur genome sequencing, assembly and annotation.</title>
        <authorList>
            <person name="Kushwaha B."/>
            <person name="Kumar R."/>
            <person name="Das P."/>
            <person name="Joshi C.G."/>
            <person name="Kumar D."/>
            <person name="Nagpure N.S."/>
            <person name="Pandey M."/>
            <person name="Agarwal S."/>
            <person name="Srivastava S."/>
            <person name="Singh M."/>
            <person name="Sahoo L."/>
            <person name="Jayasankar P."/>
            <person name="Meher P.K."/>
            <person name="Koringa P.G."/>
            <person name="Iquebal M.A."/>
            <person name="Das S.P."/>
            <person name="Bit A."/>
            <person name="Patnaik S."/>
            <person name="Patel N."/>
            <person name="Shah T.M."/>
            <person name="Hinsu A."/>
            <person name="Jena J.K."/>
        </authorList>
    </citation>
    <scope>NUCLEOTIDE SEQUENCE</scope>
    <source>
        <strain evidence="4">CIFAMagur01</strain>
        <tissue evidence="4">Testis</tissue>
    </source>
</reference>
<name>A0A8J4TXH0_CLAMG</name>
<keyword evidence="2" id="KW-1133">Transmembrane helix</keyword>
<dbReference type="EMBL" id="QNUK01000875">
    <property type="protein sequence ID" value="KAF5889032.1"/>
    <property type="molecule type" value="Genomic_DNA"/>
</dbReference>
<feature type="compositionally biased region" description="Basic and acidic residues" evidence="1">
    <location>
        <begin position="267"/>
        <end position="278"/>
    </location>
</feature>
<evidence type="ECO:0000313" key="5">
    <source>
        <dbReference type="Proteomes" id="UP000727407"/>
    </source>
</evidence>
<keyword evidence="2" id="KW-0472">Membrane</keyword>
<dbReference type="Gene3D" id="2.60.40.10">
    <property type="entry name" value="Immunoglobulins"/>
    <property type="match status" value="2"/>
</dbReference>
<sequence>MMSCCSLCCVLFGIMLTSATIPVSAVYTVQGKFNQTAALPCDWRCSGLAKWTLLSNRDDVVAECNQTSCRSVRSGFNMSHDQYLKGDLTLTITEVDDRKRNTYTCQCDGRGVNDVRLSIKKLISSVQLKPGEELLLDLHTPKRVAVIYNHKSSDDEQICTVDRSSLHCTAKYTPRTSLKDTLLTLRGVKSSDGGVYTVRDTENNEDLHIYTVLVEAPSQGPRPDSATIVWVSAVMALVVGGIVVALCVRRFLHLRNQPPQQGAMNSSERKPLHNRTSEENPIPLNNNGVIGGPRSPCPNGTMGHFFGWLGSLDDFDSQVETGADGELRLTNPTAAVRLNSQEEELTQTSSTRGQYRSYRRRSYSDSALLQLISYGRQVTKPRLQATCSLVAEEMIMKVKELEEFKQRHSNVLENQNIMSVTEHFRKELDDLDTIEEWSRKSKEMITQIIQQCEHEAWKEHKRGHSASAKL</sequence>
<comment type="caution">
    <text evidence="4">The sequence shown here is derived from an EMBL/GenBank/DDBJ whole genome shotgun (WGS) entry which is preliminary data.</text>
</comment>
<dbReference type="AlphaFoldDB" id="A0A8J4TXH0"/>
<gene>
    <name evidence="4" type="ORF">DAT39_021273</name>
</gene>
<proteinExistence type="predicted"/>
<evidence type="ECO:0000256" key="1">
    <source>
        <dbReference type="SAM" id="MobiDB-lite"/>
    </source>
</evidence>
<evidence type="ECO:0000256" key="3">
    <source>
        <dbReference type="SAM" id="SignalP"/>
    </source>
</evidence>
<dbReference type="InterPro" id="IPR013783">
    <property type="entry name" value="Ig-like_fold"/>
</dbReference>
<keyword evidence="2" id="KW-0812">Transmembrane</keyword>
<keyword evidence="5" id="KW-1185">Reference proteome</keyword>
<feature type="signal peptide" evidence="3">
    <location>
        <begin position="1"/>
        <end position="19"/>
    </location>
</feature>
<protein>
    <submittedName>
        <fullName evidence="4">Uncharacterized protein</fullName>
    </submittedName>
</protein>
<accession>A0A8J4TXH0</accession>
<dbReference type="Proteomes" id="UP000727407">
    <property type="component" value="Unassembled WGS sequence"/>
</dbReference>